<keyword evidence="7" id="KW-1185">Reference proteome</keyword>
<dbReference type="SMART" id="SM00357">
    <property type="entry name" value="CSP"/>
    <property type="match status" value="1"/>
</dbReference>
<dbReference type="SMART" id="SM00316">
    <property type="entry name" value="S1"/>
    <property type="match status" value="1"/>
</dbReference>
<protein>
    <submittedName>
        <fullName evidence="6">VacB/RNase II family 3'-5' exoribonuclease</fullName>
    </submittedName>
</protein>
<dbReference type="CDD" id="cd04471">
    <property type="entry name" value="S1_RNase_R"/>
    <property type="match status" value="1"/>
</dbReference>
<keyword evidence="2" id="KW-0378">Hydrolase</keyword>
<proteinExistence type="predicted"/>
<dbReference type="SMART" id="SM00955">
    <property type="entry name" value="RNB"/>
    <property type="match status" value="1"/>
</dbReference>
<evidence type="ECO:0000256" key="1">
    <source>
        <dbReference type="ARBA" id="ARBA00022722"/>
    </source>
</evidence>
<dbReference type="InterPro" id="IPR022966">
    <property type="entry name" value="RNase_II/R_CS"/>
</dbReference>
<evidence type="ECO:0000313" key="7">
    <source>
        <dbReference type="Proteomes" id="UP000658720"/>
    </source>
</evidence>
<evidence type="ECO:0000259" key="5">
    <source>
        <dbReference type="PROSITE" id="PS50126"/>
    </source>
</evidence>
<reference evidence="6 7" key="1">
    <citation type="submission" date="2020-10" db="EMBL/GenBank/DDBJ databases">
        <authorList>
            <person name="Castelo-Branco R."/>
            <person name="Eusebio N."/>
            <person name="Adriana R."/>
            <person name="Vieira A."/>
            <person name="Brugerolle De Fraissinette N."/>
            <person name="Rezende De Castro R."/>
            <person name="Schneider M.P."/>
            <person name="Vasconcelos V."/>
            <person name="Leao P.N."/>
        </authorList>
    </citation>
    <scope>NUCLEOTIDE SEQUENCE [LARGE SCALE GENOMIC DNA]</scope>
    <source>
        <strain evidence="6 7">LEGE 00031</strain>
    </source>
</reference>
<dbReference type="PROSITE" id="PS50126">
    <property type="entry name" value="S1"/>
    <property type="match status" value="1"/>
</dbReference>
<dbReference type="InterPro" id="IPR003029">
    <property type="entry name" value="S1_domain"/>
</dbReference>
<dbReference type="Pfam" id="PF00773">
    <property type="entry name" value="RNB"/>
    <property type="match status" value="1"/>
</dbReference>
<dbReference type="Pfam" id="PF08206">
    <property type="entry name" value="OB_RNB"/>
    <property type="match status" value="1"/>
</dbReference>
<dbReference type="InterPro" id="IPR012340">
    <property type="entry name" value="NA-bd_OB-fold"/>
</dbReference>
<dbReference type="InterPro" id="IPR011129">
    <property type="entry name" value="CSD"/>
</dbReference>
<feature type="compositionally biased region" description="Acidic residues" evidence="4">
    <location>
        <begin position="746"/>
        <end position="781"/>
    </location>
</feature>
<keyword evidence="3" id="KW-0269">Exonuclease</keyword>
<evidence type="ECO:0000256" key="3">
    <source>
        <dbReference type="ARBA" id="ARBA00022839"/>
    </source>
</evidence>
<dbReference type="PROSITE" id="PS01175">
    <property type="entry name" value="RIBONUCLEASE_II"/>
    <property type="match status" value="1"/>
</dbReference>
<dbReference type="EMBL" id="JADEVV010000005">
    <property type="protein sequence ID" value="MBE9252741.1"/>
    <property type="molecule type" value="Genomic_DNA"/>
</dbReference>
<dbReference type="Proteomes" id="UP000658720">
    <property type="component" value="Unassembled WGS sequence"/>
</dbReference>
<evidence type="ECO:0000256" key="2">
    <source>
        <dbReference type="ARBA" id="ARBA00022801"/>
    </source>
</evidence>
<dbReference type="InterPro" id="IPR001900">
    <property type="entry name" value="RNase_II/R"/>
</dbReference>
<dbReference type="RefSeq" id="WP_194018803.1">
    <property type="nucleotide sequence ID" value="NZ_JADEVV010000005.1"/>
</dbReference>
<feature type="domain" description="S1 motif" evidence="5">
    <location>
        <begin position="654"/>
        <end position="735"/>
    </location>
</feature>
<evidence type="ECO:0000313" key="6">
    <source>
        <dbReference type="EMBL" id="MBE9252741.1"/>
    </source>
</evidence>
<dbReference type="InterPro" id="IPR013223">
    <property type="entry name" value="RNase_B_OB_dom"/>
</dbReference>
<name>A0ABR9VR54_9SYNC</name>
<evidence type="ECO:0000256" key="4">
    <source>
        <dbReference type="SAM" id="MobiDB-lite"/>
    </source>
</evidence>
<accession>A0ABR9VR54</accession>
<dbReference type="PANTHER" id="PTHR23355">
    <property type="entry name" value="RIBONUCLEASE"/>
    <property type="match status" value="1"/>
</dbReference>
<dbReference type="Pfam" id="PF00575">
    <property type="entry name" value="S1"/>
    <property type="match status" value="1"/>
</dbReference>
<comment type="caution">
    <text evidence="6">The sequence shown here is derived from an EMBL/GenBank/DDBJ whole genome shotgun (WGS) entry which is preliminary data.</text>
</comment>
<organism evidence="6 7">
    <name type="scientific">Synechocystis salina LEGE 00031</name>
    <dbReference type="NCBI Taxonomy" id="1828736"/>
    <lineage>
        <taxon>Bacteria</taxon>
        <taxon>Bacillati</taxon>
        <taxon>Cyanobacteriota</taxon>
        <taxon>Cyanophyceae</taxon>
        <taxon>Synechococcales</taxon>
        <taxon>Merismopediaceae</taxon>
        <taxon>Synechocystis</taxon>
    </lineage>
</organism>
<dbReference type="PANTHER" id="PTHR23355:SF9">
    <property type="entry name" value="DIS3-LIKE EXONUCLEASE 2"/>
    <property type="match status" value="1"/>
</dbReference>
<feature type="region of interest" description="Disordered" evidence="4">
    <location>
        <begin position="741"/>
        <end position="781"/>
    </location>
</feature>
<dbReference type="InterPro" id="IPR040476">
    <property type="entry name" value="CSD2"/>
</dbReference>
<gene>
    <name evidence="6" type="ORF">IQ217_02505</name>
</gene>
<dbReference type="Pfam" id="PF17876">
    <property type="entry name" value="CSD2"/>
    <property type="match status" value="1"/>
</dbReference>
<dbReference type="InterPro" id="IPR050180">
    <property type="entry name" value="RNR_Ribonuclease"/>
</dbReference>
<dbReference type="SUPFAM" id="SSF50249">
    <property type="entry name" value="Nucleic acid-binding proteins"/>
    <property type="match status" value="3"/>
</dbReference>
<sequence>MDYSIATLLSYFVDDKLVAGKFLEKKLGCESPEAIEALQIVLDALEKMGVLVKERGKYKRVSREDVVEARLRCSSKGFCFAIQDDEDATDIYVREGNLSNAWNGDRVLVKVIKDGTRRKSPEGAVHLILDRANPSLLAQVKKSEDNYRAVPLDDRLLFELELKDEEQNLAEAVDHLVHVSVLRYPIAQHPPLGEVTKVLGSDAEAAADTDIVSCKHDLPLGWTPEAIEALQNLPKVIEPGELKKRQDYRKLQLVTFGARLRGETLPWQEVALSLESQPNQWQVGIHITDIAHYIAEDSLLDQLARKRGTTVYLEEQVCPLFPEGLTGRCSLIPDEDRLALSFFLTVDDRGEVTGFEYHSSVVKIDRQLDFSEVQTALADIESVNDDLKPYSGLLQELFFQICPLIKSQRLQRGSFNLQTETASPRLDEGRLGVIMTQETLPIRSLLAELMVVLQREVALQLQALGIPGLYCGQVAPEAEDLTDIVKLAENLDLGVKIDLEGDIIPQHYHHLSQAFESLPAKAVLNHLLANTLKLEKYFSHPAPHFALAYDSGYTHCVSPAQRYGDLVVQRLLKLVLAEGRDRRTKQMKTGVDLNAHTCRNQISWNVLPPNLQETIEGDLHQLVLGLNDREQTAEDAEKDLLGLKKAEKMKARTGEIFRGLITGVQSYGFFVQIFDLLAEGLVHVSSLKDDWYEFRSRQCALVGRKSRTSYRLGNEVDVQVRSVDYYRQQIDLGAVNNAPKGSANIDLDDDDEEGDDQDQDETMDWDAMDDGDDDEGGAVIF</sequence>
<dbReference type="Gene3D" id="2.40.50.140">
    <property type="entry name" value="Nucleic acid-binding proteins"/>
    <property type="match status" value="2"/>
</dbReference>
<keyword evidence="1" id="KW-0540">Nuclease</keyword>